<dbReference type="EMBL" id="JBBPBN010000045">
    <property type="protein sequence ID" value="KAK8995979.1"/>
    <property type="molecule type" value="Genomic_DNA"/>
</dbReference>
<feature type="signal peptide" evidence="1">
    <location>
        <begin position="1"/>
        <end position="23"/>
    </location>
</feature>
<proteinExistence type="predicted"/>
<evidence type="ECO:0000256" key="1">
    <source>
        <dbReference type="SAM" id="SignalP"/>
    </source>
</evidence>
<name>A0ABR2Q5L9_9ROSI</name>
<keyword evidence="3" id="KW-1185">Reference proteome</keyword>
<accession>A0ABR2Q5L9</accession>
<keyword evidence="1" id="KW-0732">Signal</keyword>
<protein>
    <submittedName>
        <fullName evidence="2">Uncharacterized protein</fullName>
    </submittedName>
</protein>
<evidence type="ECO:0000313" key="3">
    <source>
        <dbReference type="Proteomes" id="UP001396334"/>
    </source>
</evidence>
<organism evidence="2 3">
    <name type="scientific">Hibiscus sabdariffa</name>
    <name type="common">roselle</name>
    <dbReference type="NCBI Taxonomy" id="183260"/>
    <lineage>
        <taxon>Eukaryota</taxon>
        <taxon>Viridiplantae</taxon>
        <taxon>Streptophyta</taxon>
        <taxon>Embryophyta</taxon>
        <taxon>Tracheophyta</taxon>
        <taxon>Spermatophyta</taxon>
        <taxon>Magnoliopsida</taxon>
        <taxon>eudicotyledons</taxon>
        <taxon>Gunneridae</taxon>
        <taxon>Pentapetalae</taxon>
        <taxon>rosids</taxon>
        <taxon>malvids</taxon>
        <taxon>Malvales</taxon>
        <taxon>Malvaceae</taxon>
        <taxon>Malvoideae</taxon>
        <taxon>Hibiscus</taxon>
    </lineage>
</organism>
<sequence>MATSKMRKLRVLQLLAFVMLVLSATVPATPEQDACFKKCTIATSCGPREITCIWSCNQCCYEGDPKQCPTGATGNEETMKLGGGF</sequence>
<reference evidence="2 3" key="1">
    <citation type="journal article" date="2024" name="G3 (Bethesda)">
        <title>Genome assembly of Hibiscus sabdariffa L. provides insights into metabolisms of medicinal natural products.</title>
        <authorList>
            <person name="Kim T."/>
        </authorList>
    </citation>
    <scope>NUCLEOTIDE SEQUENCE [LARGE SCALE GENOMIC DNA]</scope>
    <source>
        <strain evidence="2">TK-2024</strain>
        <tissue evidence="2">Old leaves</tissue>
    </source>
</reference>
<dbReference type="Proteomes" id="UP001396334">
    <property type="component" value="Unassembled WGS sequence"/>
</dbReference>
<evidence type="ECO:0000313" key="2">
    <source>
        <dbReference type="EMBL" id="KAK8995979.1"/>
    </source>
</evidence>
<gene>
    <name evidence="2" type="ORF">V6N11_076230</name>
</gene>
<feature type="chain" id="PRO_5045752028" evidence="1">
    <location>
        <begin position="24"/>
        <end position="85"/>
    </location>
</feature>
<comment type="caution">
    <text evidence="2">The sequence shown here is derived from an EMBL/GenBank/DDBJ whole genome shotgun (WGS) entry which is preliminary data.</text>
</comment>